<proteinExistence type="predicted"/>
<dbReference type="GO" id="GO:0003700">
    <property type="term" value="F:DNA-binding transcription factor activity"/>
    <property type="evidence" value="ECO:0007669"/>
    <property type="project" value="TreeGrafter"/>
</dbReference>
<evidence type="ECO:0000313" key="5">
    <source>
        <dbReference type="Proteomes" id="UP000248724"/>
    </source>
</evidence>
<dbReference type="InterPro" id="IPR009057">
    <property type="entry name" value="Homeodomain-like_sf"/>
</dbReference>
<feature type="domain" description="HTH tetR-type" evidence="3">
    <location>
        <begin position="4"/>
        <end position="64"/>
    </location>
</feature>
<dbReference type="Gene3D" id="1.10.357.10">
    <property type="entry name" value="Tetracycline Repressor, domain 2"/>
    <property type="match status" value="1"/>
</dbReference>
<reference evidence="4 5" key="1">
    <citation type="journal article" date="2017" name="Nature">
        <title>Atmospheric trace gases support primary production in Antarctic desert surface soil.</title>
        <authorList>
            <person name="Ji M."/>
            <person name="Greening C."/>
            <person name="Vanwonterghem I."/>
            <person name="Carere C.R."/>
            <person name="Bay S.K."/>
            <person name="Steen J.A."/>
            <person name="Montgomery K."/>
            <person name="Lines T."/>
            <person name="Beardall J."/>
            <person name="van Dorst J."/>
            <person name="Snape I."/>
            <person name="Stott M.B."/>
            <person name="Hugenholtz P."/>
            <person name="Ferrari B.C."/>
        </authorList>
    </citation>
    <scope>NUCLEOTIDE SEQUENCE [LARGE SCALE GENOMIC DNA]</scope>
    <source>
        <strain evidence="4">RRmetagenome_bin12</strain>
    </source>
</reference>
<evidence type="ECO:0000256" key="1">
    <source>
        <dbReference type="ARBA" id="ARBA00023125"/>
    </source>
</evidence>
<organism evidence="4 5">
    <name type="scientific">Candidatus Aeolococcus gillhamiae</name>
    <dbReference type="NCBI Taxonomy" id="3127015"/>
    <lineage>
        <taxon>Bacteria</taxon>
        <taxon>Bacillati</taxon>
        <taxon>Candidatus Dormiibacterota</taxon>
        <taxon>Candidatus Dormibacteria</taxon>
        <taxon>Candidatus Aeolococcales</taxon>
        <taxon>Candidatus Aeolococcaceae</taxon>
        <taxon>Candidatus Aeolococcus</taxon>
    </lineage>
</organism>
<dbReference type="InterPro" id="IPR050109">
    <property type="entry name" value="HTH-type_TetR-like_transc_reg"/>
</dbReference>
<dbReference type="GO" id="GO:0000976">
    <property type="term" value="F:transcription cis-regulatory region binding"/>
    <property type="evidence" value="ECO:0007669"/>
    <property type="project" value="TreeGrafter"/>
</dbReference>
<dbReference type="Pfam" id="PF00440">
    <property type="entry name" value="TetR_N"/>
    <property type="match status" value="1"/>
</dbReference>
<dbReference type="SUPFAM" id="SSF46689">
    <property type="entry name" value="Homeodomain-like"/>
    <property type="match status" value="1"/>
</dbReference>
<evidence type="ECO:0000313" key="4">
    <source>
        <dbReference type="EMBL" id="PZR83449.1"/>
    </source>
</evidence>
<dbReference type="Proteomes" id="UP000248724">
    <property type="component" value="Unassembled WGS sequence"/>
</dbReference>
<dbReference type="PROSITE" id="PS50977">
    <property type="entry name" value="HTH_TETR_2"/>
    <property type="match status" value="1"/>
</dbReference>
<dbReference type="EMBL" id="QHBU01000035">
    <property type="protein sequence ID" value="PZR83449.1"/>
    <property type="molecule type" value="Genomic_DNA"/>
</dbReference>
<feature type="DNA-binding region" description="H-T-H motif" evidence="2">
    <location>
        <begin position="27"/>
        <end position="46"/>
    </location>
</feature>
<evidence type="ECO:0000259" key="3">
    <source>
        <dbReference type="PROSITE" id="PS50977"/>
    </source>
</evidence>
<keyword evidence="1 2" id="KW-0238">DNA-binding</keyword>
<dbReference type="PANTHER" id="PTHR30055:SF153">
    <property type="entry name" value="HTH-TYPE TRANSCRIPTIONAL REPRESSOR RV3405C"/>
    <property type="match status" value="1"/>
</dbReference>
<dbReference type="InterPro" id="IPR001647">
    <property type="entry name" value="HTH_TetR"/>
</dbReference>
<sequence>MSQRHSDAALLDAARACVAERGIARTTVADVARRAGASRMTVYRTFPDAATLWSSLLTREVGMVVAEAEAAAARLPTARERLIDAAARAVVALRADGVFRRVIELDGERLMPYLTTRRGHAQEIAIATVRRHLEDGRRDGSIREVRGTAVARLFELVVRSVVAASPALADDAATPAIDAELRLMLDAWLRPPETSR</sequence>
<protein>
    <submittedName>
        <fullName evidence="4">TetR family transcriptional regulator</fullName>
    </submittedName>
</protein>
<comment type="caution">
    <text evidence="4">The sequence shown here is derived from an EMBL/GenBank/DDBJ whole genome shotgun (WGS) entry which is preliminary data.</text>
</comment>
<name>A0A2W5ZDC8_9BACT</name>
<dbReference type="AlphaFoldDB" id="A0A2W5ZDC8"/>
<gene>
    <name evidence="4" type="ORF">DLM65_01905</name>
</gene>
<evidence type="ECO:0000256" key="2">
    <source>
        <dbReference type="PROSITE-ProRule" id="PRU00335"/>
    </source>
</evidence>
<accession>A0A2W5ZDC8</accession>
<dbReference type="PANTHER" id="PTHR30055">
    <property type="entry name" value="HTH-TYPE TRANSCRIPTIONAL REGULATOR RUTR"/>
    <property type="match status" value="1"/>
</dbReference>